<organism evidence="2">
    <name type="scientific">marine metagenome</name>
    <dbReference type="NCBI Taxonomy" id="408172"/>
    <lineage>
        <taxon>unclassified sequences</taxon>
        <taxon>metagenomes</taxon>
        <taxon>ecological metagenomes</taxon>
    </lineage>
</organism>
<feature type="compositionally biased region" description="Low complexity" evidence="1">
    <location>
        <begin position="8"/>
        <end position="22"/>
    </location>
</feature>
<dbReference type="Gene3D" id="2.120.10.30">
    <property type="entry name" value="TolB, C-terminal domain"/>
    <property type="match status" value="1"/>
</dbReference>
<evidence type="ECO:0000313" key="2">
    <source>
        <dbReference type="EMBL" id="SVE33010.1"/>
    </source>
</evidence>
<evidence type="ECO:0008006" key="3">
    <source>
        <dbReference type="Google" id="ProtNLM"/>
    </source>
</evidence>
<dbReference type="AlphaFoldDB" id="A0A383CLT6"/>
<gene>
    <name evidence="2" type="ORF">METZ01_LOCUS485864</name>
</gene>
<proteinExistence type="predicted"/>
<dbReference type="InterPro" id="IPR011042">
    <property type="entry name" value="6-blade_b-propeller_TolB-like"/>
</dbReference>
<name>A0A383CLT6_9ZZZZ</name>
<reference evidence="2" key="1">
    <citation type="submission" date="2018-05" db="EMBL/GenBank/DDBJ databases">
        <authorList>
            <person name="Lanie J.A."/>
            <person name="Ng W.-L."/>
            <person name="Kazmierczak K.M."/>
            <person name="Andrzejewski T.M."/>
            <person name="Davidsen T.M."/>
            <person name="Wayne K.J."/>
            <person name="Tettelin H."/>
            <person name="Glass J.I."/>
            <person name="Rusch D."/>
            <person name="Podicherti R."/>
            <person name="Tsui H.-C.T."/>
            <person name="Winkler M.E."/>
        </authorList>
    </citation>
    <scope>NUCLEOTIDE SEQUENCE</scope>
</reference>
<protein>
    <recommendedName>
        <fullName evidence="3">NHL repeat containing protein</fullName>
    </recommendedName>
</protein>
<dbReference type="SUPFAM" id="SSF63825">
    <property type="entry name" value="YWTD domain"/>
    <property type="match status" value="1"/>
</dbReference>
<sequence length="65" mass="6435">VSDNPEVTTFAGSGTAGSANGTGTAASFIKPSGITSDGTNLYIADSTNHTIRKIVISTGVVSTFA</sequence>
<accession>A0A383CLT6</accession>
<dbReference type="EMBL" id="UINC01209824">
    <property type="protein sequence ID" value="SVE33010.1"/>
    <property type="molecule type" value="Genomic_DNA"/>
</dbReference>
<evidence type="ECO:0000256" key="1">
    <source>
        <dbReference type="SAM" id="MobiDB-lite"/>
    </source>
</evidence>
<feature type="non-terminal residue" evidence="2">
    <location>
        <position position="1"/>
    </location>
</feature>
<feature type="region of interest" description="Disordered" evidence="1">
    <location>
        <begin position="1"/>
        <end position="22"/>
    </location>
</feature>